<feature type="coiled-coil region" evidence="1">
    <location>
        <begin position="882"/>
        <end position="909"/>
    </location>
</feature>
<feature type="compositionally biased region" description="Gly residues" evidence="2">
    <location>
        <begin position="107"/>
        <end position="125"/>
    </location>
</feature>
<feature type="region of interest" description="Disordered" evidence="2">
    <location>
        <begin position="285"/>
        <end position="327"/>
    </location>
</feature>
<feature type="compositionally biased region" description="Pro residues" evidence="2">
    <location>
        <begin position="1739"/>
        <end position="1748"/>
    </location>
</feature>
<feature type="region of interest" description="Disordered" evidence="2">
    <location>
        <begin position="1119"/>
        <end position="1185"/>
    </location>
</feature>
<feature type="region of interest" description="Disordered" evidence="2">
    <location>
        <begin position="1729"/>
        <end position="1755"/>
    </location>
</feature>
<evidence type="ECO:0000313" key="4">
    <source>
        <dbReference type="Proteomes" id="UP001054857"/>
    </source>
</evidence>
<dbReference type="PANTHER" id="PTHR45615:SF80">
    <property type="entry name" value="GRIP DOMAIN-CONTAINING PROTEIN"/>
    <property type="match status" value="1"/>
</dbReference>
<reference evidence="3 4" key="1">
    <citation type="journal article" date="2021" name="Sci. Rep.">
        <title>Genome sequencing of the multicellular alga Astrephomene provides insights into convergent evolution of germ-soma differentiation.</title>
        <authorList>
            <person name="Yamashita S."/>
            <person name="Yamamoto K."/>
            <person name="Matsuzaki R."/>
            <person name="Suzuki S."/>
            <person name="Yamaguchi H."/>
            <person name="Hirooka S."/>
            <person name="Minakuchi Y."/>
            <person name="Miyagishima S."/>
            <person name="Kawachi M."/>
            <person name="Toyoda A."/>
            <person name="Nozaki H."/>
        </authorList>
    </citation>
    <scope>NUCLEOTIDE SEQUENCE [LARGE SCALE GENOMIC DNA]</scope>
    <source>
        <strain evidence="3 4">NIES-4017</strain>
    </source>
</reference>
<keyword evidence="4" id="KW-1185">Reference proteome</keyword>
<feature type="compositionally biased region" description="Low complexity" evidence="2">
    <location>
        <begin position="1163"/>
        <end position="1185"/>
    </location>
</feature>
<keyword evidence="1" id="KW-0175">Coiled coil</keyword>
<dbReference type="EMBL" id="BMAR01000013">
    <property type="protein sequence ID" value="GFR46182.1"/>
    <property type="molecule type" value="Genomic_DNA"/>
</dbReference>
<comment type="caution">
    <text evidence="3">The sequence shown here is derived from an EMBL/GenBank/DDBJ whole genome shotgun (WGS) entry which is preliminary data.</text>
</comment>
<feature type="compositionally biased region" description="Low complexity" evidence="2">
    <location>
        <begin position="73"/>
        <end position="92"/>
    </location>
</feature>
<feature type="compositionally biased region" description="Low complexity" evidence="2">
    <location>
        <begin position="1338"/>
        <end position="1351"/>
    </location>
</feature>
<feature type="compositionally biased region" description="Low complexity" evidence="2">
    <location>
        <begin position="1243"/>
        <end position="1260"/>
    </location>
</feature>
<dbReference type="PANTHER" id="PTHR45615">
    <property type="entry name" value="MYOSIN HEAVY CHAIN, NON-MUSCLE"/>
    <property type="match status" value="1"/>
</dbReference>
<feature type="region of interest" description="Disordered" evidence="2">
    <location>
        <begin position="1"/>
        <end position="39"/>
    </location>
</feature>
<organism evidence="3 4">
    <name type="scientific">Astrephomene gubernaculifera</name>
    <dbReference type="NCBI Taxonomy" id="47775"/>
    <lineage>
        <taxon>Eukaryota</taxon>
        <taxon>Viridiplantae</taxon>
        <taxon>Chlorophyta</taxon>
        <taxon>core chlorophytes</taxon>
        <taxon>Chlorophyceae</taxon>
        <taxon>CS clade</taxon>
        <taxon>Chlamydomonadales</taxon>
        <taxon>Astrephomenaceae</taxon>
        <taxon>Astrephomene</taxon>
    </lineage>
</organism>
<sequence>MDMDSGRWTSRPVLATQPRGSSVLHLPASQLPRVSGTSTAESALVGPHVPTELQPHAEAMALRTAFLAYSRLQQQPTSTSPSPQPSSMSVSPAGAPNSSRTPTNDGCGPGGSSGAGPGGSAGGSSGPSMSINQWMRLCSDLGLPDSLGGPLPSTVLQTVHGAYRLHQSSRLHYLGFVQAVAALSSQLRCELLGAVGRHGAALLEFQRHQWKLQLLQQQLQLQRQQQGSQGQLQGPGYMAPRGVRTSKPSCTGAGEDPADATLELAPQDVAKELGTLLQLKETLQKHATQDGAEGSAEGGAGAAAAGWMPREPPPLPPPILLPGELPQQPPHAANPAYAYIASGLGGLYGVGLAVGGEGRVGGAAGSGVGRGVSSSRCQQHLPRKHPQQQHNLGNWVRGSPEAAAAASAETSAAAASAGGITYLQGVPRSKPYAPQLRPLRFMPAGDPPDPGVADSVEPALVDDPDSQSSSLNNGSSSRVRGVDADLGFPLSIALGIRSLTAGASHPSAVVRAGASTSRISGVVPAGDAASQIRLPAVAGASRLTTGEAPGLAPASLASFDSGGSNGSNGGGGRGGGAAAAAPAAHGTYVMAADNGGEVDSGLVAVLLARLERLERSAVSQESRLARVGSRLHGLEVAAATAQQQQEKATAAAVAAAAKAAEDAASLASGAGGVRSDLEARQTALEQQLLQQQSLLLNALATAQAAREDAASATAAAVLADSSAEAAKTLGEEAMSLAATAAARRSSGASMDERRSGVTSATVSEVSDRLLKPLRAEMDEQLQSVLDKHRTLDEQLRELVEQQRRLDEQVAALAVQQQHLASEAARVAAVAARVSASPVSPQPSVADVAEATTAGSGAAASPGAAAAATPAVGSKSGDDNGAISKLAASLEQLRDQVRELHAAQESAAALAAAATAAAAAAPGAVESSRGSEPPHARVSEGCGGCGGCDSGYATSASLKEAEAAWGRALREQKEALEEHLTKALRDAGAATAAAAAAAVAAAGMPPLGASAALQGPAAAVAAAAPLMSRLSAVEGFVADLAEQCRQLSKRQNEAEAAAAAAATAATTGTAAEPPATAAQVKELSAHVEKQYEQLGVRLTGFKLQLEDLRQRVDISAAAPSATCIPPPATEASAPTETAAAAAAAGAAGLAQPRTRTPSPPRPELPLARQPSSPTDAAASGDAAASSAAWDSAELQRRLDSLAAELRHSLEALSSSVSSQMELSRSEVAALVAKEVAQQLAASPAQHADASTSSTASAVGAAPVPDSGGGGGPLVVVASLQERLAALEAVVTDANREVADVCAATDMTTESVELCTKHLQALDNGHRDLQRQVDELRRYQQQQPAAGTAADAADMSRGARSMHSRLDALGDTDGGDLGPGGTGALAELRSQLARLEAANLPARLETAEAALRQLQDGALANIAAAAAAASRAASATPPSAAAMGPDMEKLRQVLLELGGRLDGLAQQVSEHEHGLDVLAKAAETASAVSRGAAARLDVVEASLAGGGGGRMGLAAAASRGSFTSAGPPPELEGRLAEVEKGAATLARRLDDAVRRIDGIDGRLMEAAMDAAAAKAAAAAAGNRAKAAVALSSGRRSEGGTEIAAAGLPPGAYEESPDSYGVIDVGGSGGSQRAGSGGSADVQRLDQEWQARLKTAMKAVEQRMQADRERTGEEVLELQRGLGRLRDKGVTTDELLVKLSRRMDKLEVDQGGSATPYSTLAREHLAAGSSFSAVSHPSSMRSPPPLSPPLGPSASSLSAGLGYRAAAGTTPADMLEGRSASRANLLAARFRDGPGG</sequence>
<feature type="compositionally biased region" description="Pro residues" evidence="2">
    <location>
        <begin position="310"/>
        <end position="320"/>
    </location>
</feature>
<accession>A0AAD3DT71</accession>
<evidence type="ECO:0000256" key="2">
    <source>
        <dbReference type="SAM" id="MobiDB-lite"/>
    </source>
</evidence>
<protein>
    <submittedName>
        <fullName evidence="3">Uncharacterized protein</fullName>
    </submittedName>
</protein>
<feature type="region of interest" description="Disordered" evidence="2">
    <location>
        <begin position="226"/>
        <end position="253"/>
    </location>
</feature>
<gene>
    <name evidence="3" type="ORF">Agub_g7711</name>
</gene>
<feature type="region of interest" description="Disordered" evidence="2">
    <location>
        <begin position="1337"/>
        <end position="1359"/>
    </location>
</feature>
<feature type="region of interest" description="Disordered" evidence="2">
    <location>
        <begin position="72"/>
        <end position="127"/>
    </location>
</feature>
<evidence type="ECO:0000313" key="3">
    <source>
        <dbReference type="EMBL" id="GFR46182.1"/>
    </source>
</evidence>
<name>A0AAD3DT71_9CHLO</name>
<feature type="region of interest" description="Disordered" evidence="2">
    <location>
        <begin position="437"/>
        <end position="480"/>
    </location>
</feature>
<feature type="coiled-coil region" evidence="1">
    <location>
        <begin position="781"/>
        <end position="815"/>
    </location>
</feature>
<feature type="compositionally biased region" description="Low complexity" evidence="2">
    <location>
        <begin position="466"/>
        <end position="477"/>
    </location>
</feature>
<feature type="compositionally biased region" description="Low complexity" evidence="2">
    <location>
        <begin position="1128"/>
        <end position="1155"/>
    </location>
</feature>
<feature type="region of interest" description="Disordered" evidence="2">
    <location>
        <begin position="1242"/>
        <end position="1266"/>
    </location>
</feature>
<evidence type="ECO:0000256" key="1">
    <source>
        <dbReference type="SAM" id="Coils"/>
    </source>
</evidence>
<proteinExistence type="predicted"/>
<feature type="region of interest" description="Disordered" evidence="2">
    <location>
        <begin position="364"/>
        <end position="394"/>
    </location>
</feature>
<dbReference type="Proteomes" id="UP001054857">
    <property type="component" value="Unassembled WGS sequence"/>
</dbReference>